<evidence type="ECO:0000256" key="1">
    <source>
        <dbReference type="SAM" id="MobiDB-lite"/>
    </source>
</evidence>
<evidence type="ECO:0000313" key="3">
    <source>
        <dbReference type="Ensembl" id="ENSECRP00000010065.1"/>
    </source>
</evidence>
<reference evidence="3" key="3">
    <citation type="submission" date="2025-09" db="UniProtKB">
        <authorList>
            <consortium name="Ensembl"/>
        </authorList>
    </citation>
    <scope>IDENTIFICATION</scope>
</reference>
<feature type="region of interest" description="Disordered" evidence="1">
    <location>
        <begin position="63"/>
        <end position="117"/>
    </location>
</feature>
<evidence type="ECO:0000256" key="2">
    <source>
        <dbReference type="SAM" id="SignalP"/>
    </source>
</evidence>
<name>A0A8C4S6G9_ERPCA</name>
<gene>
    <name evidence="3" type="primary">si:ch211-105j21.9</name>
</gene>
<feature type="region of interest" description="Disordered" evidence="1">
    <location>
        <begin position="130"/>
        <end position="177"/>
    </location>
</feature>
<dbReference type="Proteomes" id="UP000694620">
    <property type="component" value="Chromosome 3"/>
</dbReference>
<accession>A0A8C4S6G9</accession>
<evidence type="ECO:0000313" key="4">
    <source>
        <dbReference type="Proteomes" id="UP000694620"/>
    </source>
</evidence>
<feature type="chain" id="PRO_5034160703" evidence="2">
    <location>
        <begin position="28"/>
        <end position="251"/>
    </location>
</feature>
<dbReference type="GeneTree" id="ENSGT00970000193609"/>
<keyword evidence="2" id="KW-0732">Signal</keyword>
<feature type="compositionally biased region" description="Polar residues" evidence="1">
    <location>
        <begin position="130"/>
        <end position="146"/>
    </location>
</feature>
<organism evidence="3 4">
    <name type="scientific">Erpetoichthys calabaricus</name>
    <name type="common">Rope fish</name>
    <name type="synonym">Calamoichthys calabaricus</name>
    <dbReference type="NCBI Taxonomy" id="27687"/>
    <lineage>
        <taxon>Eukaryota</taxon>
        <taxon>Metazoa</taxon>
        <taxon>Chordata</taxon>
        <taxon>Craniata</taxon>
        <taxon>Vertebrata</taxon>
        <taxon>Euteleostomi</taxon>
        <taxon>Actinopterygii</taxon>
        <taxon>Polypteriformes</taxon>
        <taxon>Polypteridae</taxon>
        <taxon>Erpetoichthys</taxon>
    </lineage>
</organism>
<feature type="compositionally biased region" description="Low complexity" evidence="1">
    <location>
        <begin position="152"/>
        <end position="170"/>
    </location>
</feature>
<reference evidence="3" key="1">
    <citation type="submission" date="2021-06" db="EMBL/GenBank/DDBJ databases">
        <authorList>
            <consortium name="Wellcome Sanger Institute Data Sharing"/>
        </authorList>
    </citation>
    <scope>NUCLEOTIDE SEQUENCE [LARGE SCALE GENOMIC DNA]</scope>
</reference>
<reference evidence="3" key="2">
    <citation type="submission" date="2025-08" db="UniProtKB">
        <authorList>
            <consortium name="Ensembl"/>
        </authorList>
    </citation>
    <scope>IDENTIFICATION</scope>
</reference>
<proteinExistence type="predicted"/>
<feature type="signal peptide" evidence="2">
    <location>
        <begin position="1"/>
        <end position="27"/>
    </location>
</feature>
<dbReference type="AlphaFoldDB" id="A0A8C4S6G9"/>
<keyword evidence="4" id="KW-1185">Reference proteome</keyword>
<sequence length="251" mass="26975">MWKISFFITAAILQVHILWLFFPSASSQITTVILSNDTKAISPSPGITLQGINNTGAGNSRTSSYFSSATPALNNTRPSTEATTTTGASLQNVTSLSQPNISTTVNNGSQDHTGLPLSTVQSNYSIATSTMNTTRPTKNPIATSKPFTPPQSMTSLSSHTSAQSTSNNNNADRYHAPDDTLVISGGLYDGPRIYNPNMSILEEEDDIHVDNQAFGSKPTQFKLEFLPEEQERHGNTGIPAFETFQSPSVIS</sequence>
<dbReference type="Ensembl" id="ENSECRT00000010232.1">
    <property type="protein sequence ID" value="ENSECRP00000010065.1"/>
    <property type="gene ID" value="ENSECRG00000006720.1"/>
</dbReference>
<protein>
    <submittedName>
        <fullName evidence="3">Uncharacterized LOC114647833</fullName>
    </submittedName>
</protein>